<dbReference type="GO" id="GO:0006450">
    <property type="term" value="P:regulation of translational fidelity"/>
    <property type="evidence" value="ECO:0007669"/>
    <property type="project" value="TreeGrafter"/>
</dbReference>
<dbReference type="GO" id="GO:0003725">
    <property type="term" value="F:double-stranded RNA binding"/>
    <property type="evidence" value="ECO:0007669"/>
    <property type="project" value="InterPro"/>
</dbReference>
<protein>
    <recommendedName>
        <fullName evidence="4">Threonylcarbamoyl-AMP synthase</fullName>
        <ecNumber evidence="3">2.7.7.87</ecNumber>
    </recommendedName>
</protein>
<dbReference type="PANTHER" id="PTHR17490">
    <property type="entry name" value="SUA5"/>
    <property type="match status" value="1"/>
</dbReference>
<organism evidence="9">
    <name type="scientific">Phallusia mammillata</name>
    <dbReference type="NCBI Taxonomy" id="59560"/>
    <lineage>
        <taxon>Eukaryota</taxon>
        <taxon>Metazoa</taxon>
        <taxon>Chordata</taxon>
        <taxon>Tunicata</taxon>
        <taxon>Ascidiacea</taxon>
        <taxon>Phlebobranchia</taxon>
        <taxon>Ascidiidae</taxon>
        <taxon>Phallusia</taxon>
    </lineage>
</organism>
<evidence type="ECO:0000256" key="3">
    <source>
        <dbReference type="ARBA" id="ARBA00012584"/>
    </source>
</evidence>
<keyword evidence="6" id="KW-0808">Transferase</keyword>
<dbReference type="InterPro" id="IPR006070">
    <property type="entry name" value="Sua5-like_dom"/>
</dbReference>
<comment type="similarity">
    <text evidence="2">Belongs to the SUA5 family.</text>
</comment>
<evidence type="ECO:0000256" key="2">
    <source>
        <dbReference type="ARBA" id="ARBA00007663"/>
    </source>
</evidence>
<evidence type="ECO:0000256" key="7">
    <source>
        <dbReference type="ARBA" id="ARBA00048366"/>
    </source>
</evidence>
<gene>
    <name evidence="9" type="primary">Yrdc</name>
</gene>
<dbReference type="PROSITE" id="PS51163">
    <property type="entry name" value="YRDC"/>
    <property type="match status" value="1"/>
</dbReference>
<dbReference type="InterPro" id="IPR050156">
    <property type="entry name" value="TC-AMP_synthase_SUA5"/>
</dbReference>
<accession>A0A6F9DY90</accession>
<evidence type="ECO:0000313" key="9">
    <source>
        <dbReference type="EMBL" id="CAB3267835.1"/>
    </source>
</evidence>
<evidence type="ECO:0000256" key="6">
    <source>
        <dbReference type="ARBA" id="ARBA00022679"/>
    </source>
</evidence>
<evidence type="ECO:0000256" key="4">
    <source>
        <dbReference type="ARBA" id="ARBA00015492"/>
    </source>
</evidence>
<comment type="subcellular location">
    <subcellularLocation>
        <location evidence="1">Cytoplasm</location>
    </subcellularLocation>
</comment>
<name>A0A6F9DY90_9ASCI</name>
<dbReference type="SUPFAM" id="SSF55821">
    <property type="entry name" value="YrdC/RibB"/>
    <property type="match status" value="1"/>
</dbReference>
<dbReference type="InterPro" id="IPR017945">
    <property type="entry name" value="DHBP_synth_RibB-like_a/b_dom"/>
</dbReference>
<sequence length="306" mass="34108">MHNRIGIYWTYVLQKSTSFRPFKSQHSGKMMASIFTNSNKDTMDGSEIPAKTIKPETKFFELSEKNDNSDVIEQLVTILHKGGIIGVPTDTVYGLACLAQSTEAVEKLYALKERNSLKPIAICVGEAYDVCQWTRFPQGLRDSVSKKLDDNMSQLRPNSPSILQQLLNDLLPGPVTVVTERGPGLNTNLNPKTSLVGVRVPDYDFIRNLTNRLREPLALTSANISGEETSLCINDFKVLWPRLDAVVDGGEVGQKYVNKQLNYAKKGSTVIQILQDGSSFKILRAGCAYDQTVHTLQDKWELKLVV</sequence>
<dbReference type="GO" id="GO:0061710">
    <property type="term" value="F:L-threonylcarbamoyladenylate synthase"/>
    <property type="evidence" value="ECO:0007669"/>
    <property type="project" value="UniProtKB-EC"/>
</dbReference>
<dbReference type="AlphaFoldDB" id="A0A6F9DY90"/>
<reference evidence="9" key="1">
    <citation type="submission" date="2020-04" db="EMBL/GenBank/DDBJ databases">
        <authorList>
            <person name="Neveu A P."/>
        </authorList>
    </citation>
    <scope>NUCLEOTIDE SEQUENCE</scope>
    <source>
        <tissue evidence="9">Whole embryo</tissue>
    </source>
</reference>
<dbReference type="Pfam" id="PF01300">
    <property type="entry name" value="Sua5_yciO_yrdC"/>
    <property type="match status" value="1"/>
</dbReference>
<keyword evidence="5" id="KW-0963">Cytoplasm</keyword>
<dbReference type="GO" id="GO:0000049">
    <property type="term" value="F:tRNA binding"/>
    <property type="evidence" value="ECO:0007669"/>
    <property type="project" value="TreeGrafter"/>
</dbReference>
<dbReference type="PANTHER" id="PTHR17490:SF10">
    <property type="entry name" value="THREONYLCARBAMOYL-AMP SYNTHASE"/>
    <property type="match status" value="1"/>
</dbReference>
<dbReference type="Gene3D" id="3.90.870.10">
    <property type="entry name" value="DHBP synthase"/>
    <property type="match status" value="1"/>
</dbReference>
<proteinExistence type="evidence at transcript level"/>
<dbReference type="GO" id="GO:0005737">
    <property type="term" value="C:cytoplasm"/>
    <property type="evidence" value="ECO:0007669"/>
    <property type="project" value="UniProtKB-SubCell"/>
</dbReference>
<evidence type="ECO:0000256" key="1">
    <source>
        <dbReference type="ARBA" id="ARBA00004496"/>
    </source>
</evidence>
<dbReference type="EMBL" id="LR791973">
    <property type="protein sequence ID" value="CAB3267835.1"/>
    <property type="molecule type" value="mRNA"/>
</dbReference>
<feature type="domain" description="YrdC-like" evidence="8">
    <location>
        <begin position="69"/>
        <end position="288"/>
    </location>
</feature>
<dbReference type="EC" id="2.7.7.87" evidence="3"/>
<evidence type="ECO:0000256" key="5">
    <source>
        <dbReference type="ARBA" id="ARBA00022490"/>
    </source>
</evidence>
<evidence type="ECO:0000259" key="8">
    <source>
        <dbReference type="PROSITE" id="PS51163"/>
    </source>
</evidence>
<comment type="catalytic activity">
    <reaction evidence="7">
        <text>L-threonine + hydrogencarbonate + ATP = L-threonylcarbamoyladenylate + diphosphate + H2O</text>
        <dbReference type="Rhea" id="RHEA:36407"/>
        <dbReference type="ChEBI" id="CHEBI:15377"/>
        <dbReference type="ChEBI" id="CHEBI:17544"/>
        <dbReference type="ChEBI" id="CHEBI:30616"/>
        <dbReference type="ChEBI" id="CHEBI:33019"/>
        <dbReference type="ChEBI" id="CHEBI:57926"/>
        <dbReference type="ChEBI" id="CHEBI:73682"/>
        <dbReference type="EC" id="2.7.7.87"/>
    </reaction>
</comment>